<proteinExistence type="predicted"/>
<comment type="caution">
    <text evidence="1">The sequence shown here is derived from an EMBL/GenBank/DDBJ whole genome shotgun (WGS) entry which is preliminary data.</text>
</comment>
<gene>
    <name evidence="1" type="ORF">GC098_18825</name>
</gene>
<dbReference type="InterPro" id="IPR014962">
    <property type="entry name" value="YolD"/>
</dbReference>
<evidence type="ECO:0000313" key="1">
    <source>
        <dbReference type="EMBL" id="NOU73449.1"/>
    </source>
</evidence>
<dbReference type="RefSeq" id="WP_171644858.1">
    <property type="nucleotide sequence ID" value="NZ_WHOA01000125.1"/>
</dbReference>
<name>A0ABX1XYX9_9BACL</name>
<evidence type="ECO:0008006" key="3">
    <source>
        <dbReference type="Google" id="ProtNLM"/>
    </source>
</evidence>
<organism evidence="1 2">
    <name type="scientific">Paenibacillus phytorum</name>
    <dbReference type="NCBI Taxonomy" id="2654977"/>
    <lineage>
        <taxon>Bacteria</taxon>
        <taxon>Bacillati</taxon>
        <taxon>Bacillota</taxon>
        <taxon>Bacilli</taxon>
        <taxon>Bacillales</taxon>
        <taxon>Paenibacillaceae</taxon>
        <taxon>Paenibacillus</taxon>
    </lineage>
</organism>
<evidence type="ECO:0000313" key="2">
    <source>
        <dbReference type="Proteomes" id="UP000616779"/>
    </source>
</evidence>
<keyword evidence="2" id="KW-1185">Reference proteome</keyword>
<reference evidence="1 2" key="1">
    <citation type="submission" date="2019-10" db="EMBL/GenBank/DDBJ databases">
        <title>Description of Paenibacillus terrestris sp. nov.</title>
        <authorList>
            <person name="Carlier A."/>
            <person name="Qi S."/>
        </authorList>
    </citation>
    <scope>NUCLEOTIDE SEQUENCE [LARGE SCALE GENOMIC DNA]</scope>
    <source>
        <strain evidence="1 2">LMG 31458</strain>
    </source>
</reference>
<dbReference type="EMBL" id="WHOA01000125">
    <property type="protein sequence ID" value="NOU73449.1"/>
    <property type="molecule type" value="Genomic_DNA"/>
</dbReference>
<sequence length="86" mass="9949">MLSQIEQSKLDRPLLEEVKYEEIIRTMGVAIFNDLLVEVSIWSDYGLQKIIGKIPKVSPVTKQIQVENDEEYAWIGIEDIMDIILL</sequence>
<dbReference type="Proteomes" id="UP000616779">
    <property type="component" value="Unassembled WGS sequence"/>
</dbReference>
<protein>
    <recommendedName>
        <fullName evidence="3">YolD-like family protein</fullName>
    </recommendedName>
</protein>
<dbReference type="Pfam" id="PF08863">
    <property type="entry name" value="YolD"/>
    <property type="match status" value="1"/>
</dbReference>
<accession>A0ABX1XYX9</accession>